<reference evidence="8" key="1">
    <citation type="submission" date="2020-05" db="EMBL/GenBank/DDBJ databases">
        <authorList>
            <person name="Chiriac C."/>
            <person name="Salcher M."/>
            <person name="Ghai R."/>
            <person name="Kavagutti S V."/>
        </authorList>
    </citation>
    <scope>NUCLEOTIDE SEQUENCE</scope>
</reference>
<feature type="domain" description="NlpC/P60" evidence="7">
    <location>
        <begin position="245"/>
        <end position="365"/>
    </location>
</feature>
<dbReference type="Gene3D" id="3.90.1720.10">
    <property type="entry name" value="endopeptidase domain like (from Nostoc punctiforme)"/>
    <property type="match status" value="1"/>
</dbReference>
<keyword evidence="3" id="KW-0378">Hydrolase</keyword>
<evidence type="ECO:0000256" key="6">
    <source>
        <dbReference type="SAM" id="MobiDB-lite"/>
    </source>
</evidence>
<protein>
    <submittedName>
        <fullName evidence="8">Unannotated protein</fullName>
    </submittedName>
</protein>
<feature type="compositionally biased region" description="Low complexity" evidence="6">
    <location>
        <begin position="210"/>
        <end position="235"/>
    </location>
</feature>
<dbReference type="GO" id="GO:0006508">
    <property type="term" value="P:proteolysis"/>
    <property type="evidence" value="ECO:0007669"/>
    <property type="project" value="UniProtKB-KW"/>
</dbReference>
<dbReference type="Pfam" id="PF00877">
    <property type="entry name" value="NLPC_P60"/>
    <property type="match status" value="1"/>
</dbReference>
<dbReference type="Gene3D" id="6.10.250.3150">
    <property type="match status" value="1"/>
</dbReference>
<dbReference type="InterPro" id="IPR000064">
    <property type="entry name" value="NLP_P60_dom"/>
</dbReference>
<evidence type="ECO:0000259" key="7">
    <source>
        <dbReference type="PROSITE" id="PS51935"/>
    </source>
</evidence>
<dbReference type="PANTHER" id="PTHR47359:SF3">
    <property type="entry name" value="NLP_P60 DOMAIN-CONTAINING PROTEIN-RELATED"/>
    <property type="match status" value="1"/>
</dbReference>
<proteinExistence type="inferred from homology"/>
<feature type="coiled-coil region" evidence="5">
    <location>
        <begin position="34"/>
        <end position="61"/>
    </location>
</feature>
<dbReference type="PANTHER" id="PTHR47359">
    <property type="entry name" value="PEPTIDOGLYCAN DL-ENDOPEPTIDASE CWLO"/>
    <property type="match status" value="1"/>
</dbReference>
<dbReference type="PROSITE" id="PS51935">
    <property type="entry name" value="NLPC_P60"/>
    <property type="match status" value="1"/>
</dbReference>
<dbReference type="GO" id="GO:0008234">
    <property type="term" value="F:cysteine-type peptidase activity"/>
    <property type="evidence" value="ECO:0007669"/>
    <property type="project" value="UniProtKB-KW"/>
</dbReference>
<dbReference type="AlphaFoldDB" id="A0A6J7CNG8"/>
<evidence type="ECO:0000256" key="5">
    <source>
        <dbReference type="SAM" id="Coils"/>
    </source>
</evidence>
<sequence>MVLTTAVKSAVSILVAGTMLVAGAQSVQAAPRDLQQVRLQVQDLQAQAESATERFNEAQGRLKGIEGDLAGLEGKVALQKRKLGEISGAVDDLARATYTSGGIDTSLQVLLADDPGQFLAQAAALDQVAHAQSASLRQTQTARLRLAQAEAELKQRQDVAQGVRNEMKAAKQEADGRLADAERVLAGLESSERARIAELAAAERKAALATAASTSQQLNQSSQSRPSRPSGPSGPSAGGGGYSGGGRAAAAVRYALAQVGDRYVAAATGPSSFDCSGLTMSAWRQAGISLPHYSYSQYRATRRIPLSQAQPGDLVFYFGGSVHHVGMYIGNGKMVHAANPGDGVIISDVLGPWYNRYFTGVGRLAG</sequence>
<name>A0A6J7CNG8_9ZZZZ</name>
<keyword evidence="2" id="KW-0645">Protease</keyword>
<comment type="similarity">
    <text evidence="1">Belongs to the peptidase C40 family.</text>
</comment>
<evidence type="ECO:0000256" key="2">
    <source>
        <dbReference type="ARBA" id="ARBA00022670"/>
    </source>
</evidence>
<dbReference type="SUPFAM" id="SSF54001">
    <property type="entry name" value="Cysteine proteinases"/>
    <property type="match status" value="1"/>
</dbReference>
<gene>
    <name evidence="8" type="ORF">UFOPK3402_00043</name>
</gene>
<accession>A0A6J7CNG8</accession>
<feature type="coiled-coil region" evidence="5">
    <location>
        <begin position="146"/>
        <end position="191"/>
    </location>
</feature>
<dbReference type="EMBL" id="CAFBLS010000003">
    <property type="protein sequence ID" value="CAB4857699.1"/>
    <property type="molecule type" value="Genomic_DNA"/>
</dbReference>
<keyword evidence="5" id="KW-0175">Coiled coil</keyword>
<keyword evidence="4" id="KW-0788">Thiol protease</keyword>
<evidence type="ECO:0000313" key="8">
    <source>
        <dbReference type="EMBL" id="CAB4857699.1"/>
    </source>
</evidence>
<dbReference type="InterPro" id="IPR051794">
    <property type="entry name" value="PG_Endopeptidase_C40"/>
</dbReference>
<dbReference type="InterPro" id="IPR038765">
    <property type="entry name" value="Papain-like_cys_pep_sf"/>
</dbReference>
<feature type="region of interest" description="Disordered" evidence="6">
    <location>
        <begin position="210"/>
        <end position="242"/>
    </location>
</feature>
<evidence type="ECO:0000256" key="3">
    <source>
        <dbReference type="ARBA" id="ARBA00022801"/>
    </source>
</evidence>
<evidence type="ECO:0000256" key="1">
    <source>
        <dbReference type="ARBA" id="ARBA00007074"/>
    </source>
</evidence>
<organism evidence="8">
    <name type="scientific">freshwater metagenome</name>
    <dbReference type="NCBI Taxonomy" id="449393"/>
    <lineage>
        <taxon>unclassified sequences</taxon>
        <taxon>metagenomes</taxon>
        <taxon>ecological metagenomes</taxon>
    </lineage>
</organism>
<evidence type="ECO:0000256" key="4">
    <source>
        <dbReference type="ARBA" id="ARBA00022807"/>
    </source>
</evidence>